<feature type="domain" description="YCII-related" evidence="2">
    <location>
        <begin position="15"/>
        <end position="82"/>
    </location>
</feature>
<organism evidence="3 4">
    <name type="scientific">Candidatus Synechococcus spongiarum 142</name>
    <dbReference type="NCBI Taxonomy" id="1608213"/>
    <lineage>
        <taxon>Bacteria</taxon>
        <taxon>Bacillati</taxon>
        <taxon>Cyanobacteriota</taxon>
        <taxon>Cyanophyceae</taxon>
        <taxon>Synechococcales</taxon>
        <taxon>Synechococcaceae</taxon>
        <taxon>Synechococcus</taxon>
    </lineage>
</organism>
<dbReference type="Gene3D" id="3.30.70.1060">
    <property type="entry name" value="Dimeric alpha+beta barrel"/>
    <property type="match status" value="1"/>
</dbReference>
<evidence type="ECO:0000313" key="4">
    <source>
        <dbReference type="Proteomes" id="UP000035054"/>
    </source>
</evidence>
<dbReference type="PANTHER" id="PTHR37828">
    <property type="entry name" value="GSR2449 PROTEIN"/>
    <property type="match status" value="1"/>
</dbReference>
<sequence length="105" mass="11590">MPWYIKTERFRVPAEAMGQHLAAHRHWVRQQQQQGQAMVSGYLVDDHGQPGGGGLLVLEAETYGAAMALIQQDPMIRSGCVEWQLQGWIPVVGDLGLRPARGPMG</sequence>
<dbReference type="InterPro" id="IPR005545">
    <property type="entry name" value="YCII"/>
</dbReference>
<protein>
    <recommendedName>
        <fullName evidence="2">YCII-related domain-containing protein</fullName>
    </recommendedName>
</protein>
<name>A0A6N3X1H9_9SYNE</name>
<proteinExistence type="inferred from homology"/>
<dbReference type="SUPFAM" id="SSF54909">
    <property type="entry name" value="Dimeric alpha+beta barrel"/>
    <property type="match status" value="1"/>
</dbReference>
<dbReference type="PANTHER" id="PTHR37828:SF1">
    <property type="entry name" value="YCII-RELATED DOMAIN-CONTAINING PROTEIN"/>
    <property type="match status" value="1"/>
</dbReference>
<dbReference type="InterPro" id="IPR011008">
    <property type="entry name" value="Dimeric_a/b-barrel"/>
</dbReference>
<dbReference type="Proteomes" id="UP000035054">
    <property type="component" value="Unassembled WGS sequence"/>
</dbReference>
<comment type="similarity">
    <text evidence="1">Belongs to the YciI family.</text>
</comment>
<accession>A0A6N3X1H9</accession>
<dbReference type="Pfam" id="PF03795">
    <property type="entry name" value="YCII"/>
    <property type="match status" value="1"/>
</dbReference>
<dbReference type="AlphaFoldDB" id="A0A6N3X1H9"/>
<evidence type="ECO:0000313" key="3">
    <source>
        <dbReference type="EMBL" id="KKZ10794.1"/>
    </source>
</evidence>
<gene>
    <name evidence="3" type="ORF">TH68_09855</name>
</gene>
<dbReference type="EMBL" id="JXUO01000306">
    <property type="protein sequence ID" value="KKZ10794.1"/>
    <property type="molecule type" value="Genomic_DNA"/>
</dbReference>
<evidence type="ECO:0000259" key="2">
    <source>
        <dbReference type="Pfam" id="PF03795"/>
    </source>
</evidence>
<reference evidence="3 4" key="1">
    <citation type="submission" date="2015-01" db="EMBL/GenBank/DDBJ databases">
        <title>Lifestyle Evolution in Cyanobacterial Symbionts of Sponges.</title>
        <authorList>
            <person name="Burgsdorf I."/>
            <person name="Slaby B.M."/>
            <person name="Handley K.M."/>
            <person name="Haber M."/>
            <person name="Blom J."/>
            <person name="Marshall C.W."/>
            <person name="Gilbert J.A."/>
            <person name="Hentschel U."/>
            <person name="Steindler L."/>
        </authorList>
    </citation>
    <scope>NUCLEOTIDE SEQUENCE [LARGE SCALE GENOMIC DNA]</scope>
    <source>
        <strain evidence="3">142</strain>
    </source>
</reference>
<evidence type="ECO:0000256" key="1">
    <source>
        <dbReference type="ARBA" id="ARBA00007689"/>
    </source>
</evidence>
<comment type="caution">
    <text evidence="3">The sequence shown here is derived from an EMBL/GenBank/DDBJ whole genome shotgun (WGS) entry which is preliminary data.</text>
</comment>